<comment type="similarity">
    <text evidence="1">Belongs to the leucine-binding protein family.</text>
</comment>
<evidence type="ECO:0000313" key="8">
    <source>
        <dbReference type="Proteomes" id="UP000237889"/>
    </source>
</evidence>
<evidence type="ECO:0000256" key="3">
    <source>
        <dbReference type="ARBA" id="ARBA00022729"/>
    </source>
</evidence>
<reference evidence="7 8" key="1">
    <citation type="submission" date="2018-03" db="EMBL/GenBank/DDBJ databases">
        <title>Genome sequencing of Phreatobacter sp.</title>
        <authorList>
            <person name="Kim S.-J."/>
            <person name="Heo J."/>
            <person name="Kwon S.-W."/>
        </authorList>
    </citation>
    <scope>NUCLEOTIDE SEQUENCE [LARGE SCALE GENOMIC DNA]</scope>
    <source>
        <strain evidence="7 8">S-12</strain>
    </source>
</reference>
<keyword evidence="2" id="KW-0813">Transport</keyword>
<dbReference type="InterPro" id="IPR000709">
    <property type="entry name" value="Leu_Ile_Val-bd"/>
</dbReference>
<dbReference type="GO" id="GO:0006865">
    <property type="term" value="P:amino acid transport"/>
    <property type="evidence" value="ECO:0007669"/>
    <property type="project" value="UniProtKB-KW"/>
</dbReference>
<gene>
    <name evidence="7" type="ORF">C6569_08660</name>
</gene>
<dbReference type="InterPro" id="IPR028081">
    <property type="entry name" value="Leu-bd"/>
</dbReference>
<dbReference type="InterPro" id="IPR028082">
    <property type="entry name" value="Peripla_BP_I"/>
</dbReference>
<keyword evidence="8" id="KW-1185">Reference proteome</keyword>
<dbReference type="SUPFAM" id="SSF53822">
    <property type="entry name" value="Periplasmic binding protein-like I"/>
    <property type="match status" value="1"/>
</dbReference>
<dbReference type="PANTHER" id="PTHR30483:SF37">
    <property type="entry name" value="ABC TRANSPORTER SUBSTRATE-BINDING PROTEIN"/>
    <property type="match status" value="1"/>
</dbReference>
<feature type="chain" id="PRO_5015446857" evidence="5">
    <location>
        <begin position="20"/>
        <end position="418"/>
    </location>
</feature>
<proteinExistence type="inferred from homology"/>
<sequence length="418" mass="44752">MTKLTRRALLASGAGTALALSADPRIGVGQTNEPIRLGVVTPLSGPQEFIGSFVKNGAEVAVDLINKAGGVRGRPLALEFRDEKANPAAATTVARELLGMGINLQFGTIASTVALAYGPLMQAENGVNLTCGAGSEKINHENYSPHVFRIGDGTYRMRAQARMMAEKFPDVTSWTGIIPDHEYGRTVWAIYVDGLLEFYPKITGKQPQIVDPIIVPYGSGDYRNFITQAARTPARGIVNATYGGDAATFFQQARPFGLFNNRILMDAANEFIVANALKTQVPKHWTGTHWYYAANSSPVSKTFYEAYVAKTGQKMPMGWAGEAQAAVAAYAAAIAKTGSTETKAIIEALKGLTFDTVTGSRTIRAEDNQAIKDLEMIQIEPDAGSDVGFKVSDYVKIPGAGVIEPATPGKAMVLRKPS</sequence>
<dbReference type="KEGG" id="phr:C6569_08660"/>
<feature type="signal peptide" evidence="5">
    <location>
        <begin position="1"/>
        <end position="19"/>
    </location>
</feature>
<dbReference type="PRINTS" id="PR00337">
    <property type="entry name" value="LEUILEVALBP"/>
</dbReference>
<dbReference type="EMBL" id="CP027668">
    <property type="protein sequence ID" value="AVO45125.1"/>
    <property type="molecule type" value="Genomic_DNA"/>
</dbReference>
<dbReference type="RefSeq" id="WP_106748466.1">
    <property type="nucleotide sequence ID" value="NZ_CP027668.1"/>
</dbReference>
<dbReference type="AlphaFoldDB" id="A0A2S0NAE7"/>
<dbReference type="InterPro" id="IPR051010">
    <property type="entry name" value="BCAA_transport"/>
</dbReference>
<evidence type="ECO:0000256" key="1">
    <source>
        <dbReference type="ARBA" id="ARBA00010062"/>
    </source>
</evidence>
<dbReference type="Pfam" id="PF13458">
    <property type="entry name" value="Peripla_BP_6"/>
    <property type="match status" value="1"/>
</dbReference>
<dbReference type="OrthoDB" id="8043158at2"/>
<dbReference type="Proteomes" id="UP000237889">
    <property type="component" value="Chromosome"/>
</dbReference>
<evidence type="ECO:0000256" key="4">
    <source>
        <dbReference type="ARBA" id="ARBA00022970"/>
    </source>
</evidence>
<name>A0A2S0NAE7_9HYPH</name>
<dbReference type="Gene3D" id="3.40.50.2300">
    <property type="match status" value="2"/>
</dbReference>
<feature type="domain" description="Leucine-binding protein" evidence="6">
    <location>
        <begin position="34"/>
        <end position="380"/>
    </location>
</feature>
<evidence type="ECO:0000313" key="7">
    <source>
        <dbReference type="EMBL" id="AVO45125.1"/>
    </source>
</evidence>
<evidence type="ECO:0000259" key="6">
    <source>
        <dbReference type="Pfam" id="PF13458"/>
    </source>
</evidence>
<dbReference type="PANTHER" id="PTHR30483">
    <property type="entry name" value="LEUCINE-SPECIFIC-BINDING PROTEIN"/>
    <property type="match status" value="1"/>
</dbReference>
<evidence type="ECO:0000256" key="2">
    <source>
        <dbReference type="ARBA" id="ARBA00022448"/>
    </source>
</evidence>
<keyword evidence="3 5" id="KW-0732">Signal</keyword>
<dbReference type="CDD" id="cd06330">
    <property type="entry name" value="PBP1_As_SBP-like"/>
    <property type="match status" value="1"/>
</dbReference>
<evidence type="ECO:0000256" key="5">
    <source>
        <dbReference type="SAM" id="SignalP"/>
    </source>
</evidence>
<organism evidence="7 8">
    <name type="scientific">Phreatobacter cathodiphilus</name>
    <dbReference type="NCBI Taxonomy" id="1868589"/>
    <lineage>
        <taxon>Bacteria</taxon>
        <taxon>Pseudomonadati</taxon>
        <taxon>Pseudomonadota</taxon>
        <taxon>Alphaproteobacteria</taxon>
        <taxon>Hyphomicrobiales</taxon>
        <taxon>Phreatobacteraceae</taxon>
        <taxon>Phreatobacter</taxon>
    </lineage>
</organism>
<accession>A0A2S0NAE7</accession>
<keyword evidence="4" id="KW-0029">Amino-acid transport</keyword>
<protein>
    <submittedName>
        <fullName evidence="7">Branched-chain amino acid ABC transporter substrate-binding protein</fullName>
    </submittedName>
</protein>